<dbReference type="InterPro" id="IPR015943">
    <property type="entry name" value="WD40/YVTN_repeat-like_dom_sf"/>
</dbReference>
<dbReference type="GO" id="GO:0005634">
    <property type="term" value="C:nucleus"/>
    <property type="evidence" value="ECO:0007669"/>
    <property type="project" value="TreeGrafter"/>
</dbReference>
<keyword evidence="6" id="KW-1185">Reference proteome</keyword>
<sequence length="488" mass="53513">MISAISWVPKGIAKVIPAEVDPPTKEEIDEILRSGTLNRRSGTSFGIMKKCTLVDAAKGVADEISQALAAAEALGRKQPGSSTSFGTKDMTDALKELDMENYDEEDDGIEIFSTAIGDRYYPSNAMDPYLKKDDEDEDDDEEIEDMTIKPSDAIIVCARTDDEVCVLEESEDGELNFYSHHDIILSALPLCTARIDWDINGGGKGNYIAVGTLDLAIEIWDLNLIDEIQPFLALGGVAKKKKKTAKYKKGGSHTDSVLGLDWNKKLKYLASASADKSVKVWDFETEKCRTTVNHHTDKVQAVAWNAHSPNFFLSGSFDRSVILVDERNPSRVCTKSIVTADVECLAWNPHDQHSCLVSLEDGTVQGFDVRVASSDPAAARLEPTFTLQAHDKPVTSISYCPTAPKLLATGSTDKMVKLWDLSNNQPSCVASKNLKAGAVFSTSFSEDCPFLLAVGGSKGDLQIWDTLTENEVARRFGKYSYRKPPPHE</sequence>
<evidence type="ECO:0000313" key="5">
    <source>
        <dbReference type="EMBL" id="RZC80128.1"/>
    </source>
</evidence>
<dbReference type="SMART" id="SM00320">
    <property type="entry name" value="WD40"/>
    <property type="match status" value="6"/>
</dbReference>
<name>A0A4Y7L6R3_PAPSO</name>
<dbReference type="Pfam" id="PF00400">
    <property type="entry name" value="WD40"/>
    <property type="match status" value="3"/>
</dbReference>
<dbReference type="Gramene" id="RZC80128">
    <property type="protein sequence ID" value="RZC80128"/>
    <property type="gene ID" value="C5167_042705"/>
</dbReference>
<dbReference type="PANTHER" id="PTHR14091">
    <property type="entry name" value="PERIODIC TRYPTOPHAN PROTEIN 1"/>
    <property type="match status" value="1"/>
</dbReference>
<reference evidence="5 6" key="1">
    <citation type="journal article" date="2018" name="Science">
        <title>The opium poppy genome and morphinan production.</title>
        <authorList>
            <person name="Guo L."/>
            <person name="Winzer T."/>
            <person name="Yang X."/>
            <person name="Li Y."/>
            <person name="Ning Z."/>
            <person name="He Z."/>
            <person name="Teodor R."/>
            <person name="Lu Y."/>
            <person name="Bowser T.A."/>
            <person name="Graham I.A."/>
            <person name="Ye K."/>
        </authorList>
    </citation>
    <scope>NUCLEOTIDE SEQUENCE [LARGE SCALE GENOMIC DNA]</scope>
    <source>
        <strain evidence="6">cv. HN1</strain>
        <tissue evidence="5">Leaves</tissue>
    </source>
</reference>
<dbReference type="SUPFAM" id="SSF50978">
    <property type="entry name" value="WD40 repeat-like"/>
    <property type="match status" value="1"/>
</dbReference>
<keyword evidence="2 4" id="KW-0853">WD repeat</keyword>
<dbReference type="FunFam" id="2.130.10.10:FF:000485">
    <property type="entry name" value="Putative WD repeat-containing protein C17D11.16"/>
    <property type="match status" value="1"/>
</dbReference>
<organism evidence="5 6">
    <name type="scientific">Papaver somniferum</name>
    <name type="common">Opium poppy</name>
    <dbReference type="NCBI Taxonomy" id="3469"/>
    <lineage>
        <taxon>Eukaryota</taxon>
        <taxon>Viridiplantae</taxon>
        <taxon>Streptophyta</taxon>
        <taxon>Embryophyta</taxon>
        <taxon>Tracheophyta</taxon>
        <taxon>Spermatophyta</taxon>
        <taxon>Magnoliopsida</taxon>
        <taxon>Ranunculales</taxon>
        <taxon>Papaveraceae</taxon>
        <taxon>Papaveroideae</taxon>
        <taxon>Papaver</taxon>
    </lineage>
</organism>
<dbReference type="PRINTS" id="PR00320">
    <property type="entry name" value="GPROTEINBRPT"/>
</dbReference>
<dbReference type="GO" id="GO:0006364">
    <property type="term" value="P:rRNA processing"/>
    <property type="evidence" value="ECO:0007669"/>
    <property type="project" value="InterPro"/>
</dbReference>
<evidence type="ECO:0000256" key="4">
    <source>
        <dbReference type="PROSITE-ProRule" id="PRU00221"/>
    </source>
</evidence>
<proteinExistence type="predicted"/>
<dbReference type="Proteomes" id="UP000316621">
    <property type="component" value="Chromosome 10"/>
</dbReference>
<accession>A0A4Y7L6R3</accession>
<feature type="repeat" description="WD" evidence="4">
    <location>
        <begin position="387"/>
        <end position="429"/>
    </location>
</feature>
<dbReference type="OMA" id="CFVPRGV"/>
<dbReference type="PROSITE" id="PS50294">
    <property type="entry name" value="WD_REPEATS_REGION"/>
    <property type="match status" value="2"/>
</dbReference>
<evidence type="ECO:0000313" key="6">
    <source>
        <dbReference type="Proteomes" id="UP000316621"/>
    </source>
</evidence>
<dbReference type="PROSITE" id="PS00678">
    <property type="entry name" value="WD_REPEATS_1"/>
    <property type="match status" value="2"/>
</dbReference>
<feature type="repeat" description="WD" evidence="4">
    <location>
        <begin position="250"/>
        <end position="291"/>
    </location>
</feature>
<dbReference type="AlphaFoldDB" id="A0A4Y7L6R3"/>
<dbReference type="PROSITE" id="PS50082">
    <property type="entry name" value="WD_REPEATS_2"/>
    <property type="match status" value="2"/>
</dbReference>
<dbReference type="InterPro" id="IPR036322">
    <property type="entry name" value="WD40_repeat_dom_sf"/>
</dbReference>
<evidence type="ECO:0000256" key="2">
    <source>
        <dbReference type="ARBA" id="ARBA00022574"/>
    </source>
</evidence>
<dbReference type="InterPro" id="IPR044285">
    <property type="entry name" value="PWP1"/>
</dbReference>
<dbReference type="FunFam" id="2.130.10.10:FF:000714">
    <property type="entry name" value="Transducin/WD40 repeat-like superfamily protein"/>
    <property type="match status" value="1"/>
</dbReference>
<dbReference type="InterPro" id="IPR001680">
    <property type="entry name" value="WD40_rpt"/>
</dbReference>
<dbReference type="EMBL" id="CM010724">
    <property type="protein sequence ID" value="RZC80128.1"/>
    <property type="molecule type" value="Genomic_DNA"/>
</dbReference>
<keyword evidence="3" id="KW-0677">Repeat</keyword>
<evidence type="ECO:0000256" key="3">
    <source>
        <dbReference type="ARBA" id="ARBA00022737"/>
    </source>
</evidence>
<evidence type="ECO:0000256" key="1">
    <source>
        <dbReference type="ARBA" id="ARBA00022553"/>
    </source>
</evidence>
<keyword evidence="1" id="KW-0597">Phosphoprotein</keyword>
<dbReference type="Gene3D" id="2.130.10.10">
    <property type="entry name" value="YVTN repeat-like/Quinoprotein amine dehydrogenase"/>
    <property type="match status" value="2"/>
</dbReference>
<dbReference type="PANTHER" id="PTHR14091:SF0">
    <property type="entry name" value="PERIODIC TRYPTOPHAN PROTEIN 1 HOMOLOG"/>
    <property type="match status" value="1"/>
</dbReference>
<dbReference type="STRING" id="3469.A0A4Y7L6R3"/>
<dbReference type="InterPro" id="IPR020472">
    <property type="entry name" value="WD40_PAC1"/>
</dbReference>
<gene>
    <name evidence="5" type="ORF">C5167_042705</name>
</gene>
<protein>
    <submittedName>
        <fullName evidence="5">Uncharacterized protein</fullName>
    </submittedName>
</protein>
<dbReference type="InterPro" id="IPR019775">
    <property type="entry name" value="WD40_repeat_CS"/>
</dbReference>